<dbReference type="AlphaFoldDB" id="A0A9X7PJE9"/>
<evidence type="ECO:0000313" key="1">
    <source>
        <dbReference type="EMBL" id="PSJ30083.1"/>
    </source>
</evidence>
<gene>
    <name evidence="1" type="ORF">B7P34_03550</name>
</gene>
<comment type="caution">
    <text evidence="1">The sequence shown here is derived from an EMBL/GenBank/DDBJ whole genome shotgun (WGS) entry which is preliminary data.</text>
</comment>
<dbReference type="EMBL" id="PXWG01000004">
    <property type="protein sequence ID" value="PSJ30083.1"/>
    <property type="molecule type" value="Genomic_DNA"/>
</dbReference>
<dbReference type="RefSeq" id="WP_106674288.1">
    <property type="nucleotide sequence ID" value="NZ_PXWG01000004.1"/>
</dbReference>
<evidence type="ECO:0000313" key="2">
    <source>
        <dbReference type="Proteomes" id="UP000242427"/>
    </source>
</evidence>
<dbReference type="Proteomes" id="UP000242427">
    <property type="component" value="Unassembled WGS sequence"/>
</dbReference>
<sequence>MRGRAPVTVLARGLRKAYPGVEAVHPRLGRRTMTTVTGTVPAGVLTMTVQMPAIGAGASIVRDREGAHVPYDPALLAVLTGELALSAR</sequence>
<name>A0A9X7PJE9_9ACTN</name>
<protein>
    <submittedName>
        <fullName evidence="1">Uncharacterized protein</fullName>
    </submittedName>
</protein>
<accession>A0A9X7PJE9</accession>
<organism evidence="1 2">
    <name type="scientific">Streptosporangium nondiastaticum</name>
    <dbReference type="NCBI Taxonomy" id="35764"/>
    <lineage>
        <taxon>Bacteria</taxon>
        <taxon>Bacillati</taxon>
        <taxon>Actinomycetota</taxon>
        <taxon>Actinomycetes</taxon>
        <taxon>Streptosporangiales</taxon>
        <taxon>Streptosporangiaceae</taxon>
        <taxon>Streptosporangium</taxon>
    </lineage>
</organism>
<reference evidence="1 2" key="1">
    <citation type="submission" date="2018-03" db="EMBL/GenBank/DDBJ databases">
        <title>Chitinolytic properties of Streptosporangium nondiastaticum TBG75A20.</title>
        <authorList>
            <person name="Gayathri V."/>
            <person name="Shiburaj S."/>
        </authorList>
    </citation>
    <scope>NUCLEOTIDE SEQUENCE [LARGE SCALE GENOMIC DNA]</scope>
    <source>
        <strain evidence="1 2">TBG75A20</strain>
    </source>
</reference>
<keyword evidence="2" id="KW-1185">Reference proteome</keyword>
<proteinExistence type="predicted"/>